<dbReference type="STRING" id="207949.RED65_15257"/>
<reference evidence="11 12" key="1">
    <citation type="submission" date="2006-03" db="EMBL/GenBank/DDBJ databases">
        <authorList>
            <person name="Pinhassi J."/>
            <person name="Pedros-Alio C."/>
            <person name="Ferriera S."/>
            <person name="Johnson J."/>
            <person name="Kravitz S."/>
            <person name="Halpern A."/>
            <person name="Remington K."/>
            <person name="Beeson K."/>
            <person name="Tran B."/>
            <person name="Rogers Y.-H."/>
            <person name="Friedman R."/>
            <person name="Venter J.C."/>
        </authorList>
    </citation>
    <scope>NUCLEOTIDE SEQUENCE [LARGE SCALE GENOMIC DNA]</scope>
    <source>
        <strain evidence="11 12">RED65</strain>
    </source>
</reference>
<sequence>MSAPLIVIGSGLAGYNLIKEIRKQDDSRQIILITQDDGRQYSKPMLSTGFSKQKDADGLAMADAATMAEQLKLEIRTQQTVTAINPEQKTIALGAETLEYSDLVLAMGASPIQIPIDGFEHALHVNDLQDYDRFYQQVKGKKKVLVMGAGLVGTEYAHDLGSAGFHVDLVAPDAQPLSRLVPEPCGQALIPALETLGVNLHLQQSVVKINAQDQGFMVTLDNGQTLEVDVVLSAVGLKANTDIAQAAGLHVGKAIQVNRLLQTSEPHIYALGDCAEVEGHHLLYVLPLMNSARALAKTLCGDATEVKYPVMPIMVKTPSLPVVTCPPAENVQGSWVFEGQSPNIQALFRDSEENLLGYALTGDCVAEKIKLNKELPALLA</sequence>
<comment type="similarity">
    <text evidence="3">Belongs to the FAD-dependent oxidoreductase family.</text>
</comment>
<dbReference type="HOGENOM" id="CLU_003291_4_4_6"/>
<keyword evidence="12" id="KW-1185">Reference proteome</keyword>
<evidence type="ECO:0000256" key="6">
    <source>
        <dbReference type="ARBA" id="ARBA00022827"/>
    </source>
</evidence>
<dbReference type="EMBL" id="AAQH01000003">
    <property type="protein sequence ID" value="EAT13066.1"/>
    <property type="molecule type" value="Genomic_DNA"/>
</dbReference>
<dbReference type="Pfam" id="PF18113">
    <property type="entry name" value="Rbx_binding"/>
    <property type="match status" value="1"/>
</dbReference>
<feature type="domain" description="Rubredoxin binding" evidence="10">
    <location>
        <begin position="305"/>
        <end position="375"/>
    </location>
</feature>
<evidence type="ECO:0000313" key="12">
    <source>
        <dbReference type="Proteomes" id="UP000004263"/>
    </source>
</evidence>
<dbReference type="GO" id="GO:0016491">
    <property type="term" value="F:oxidoreductase activity"/>
    <property type="evidence" value="ECO:0007669"/>
    <property type="project" value="UniProtKB-KW"/>
</dbReference>
<comment type="cofactor">
    <cofactor evidence="1">
        <name>FAD</name>
        <dbReference type="ChEBI" id="CHEBI:57692"/>
    </cofactor>
</comment>
<dbReference type="InterPro" id="IPR023753">
    <property type="entry name" value="FAD/NAD-binding_dom"/>
</dbReference>
<dbReference type="Pfam" id="PF07992">
    <property type="entry name" value="Pyr_redox_2"/>
    <property type="match status" value="1"/>
</dbReference>
<dbReference type="OrthoDB" id="9800607at2"/>
<evidence type="ECO:0000256" key="5">
    <source>
        <dbReference type="ARBA" id="ARBA00022630"/>
    </source>
</evidence>
<evidence type="ECO:0000256" key="2">
    <source>
        <dbReference type="ARBA" id="ARBA00004496"/>
    </source>
</evidence>
<dbReference type="PRINTS" id="PR00368">
    <property type="entry name" value="FADPNR"/>
</dbReference>
<dbReference type="SUPFAM" id="SSF51905">
    <property type="entry name" value="FAD/NAD(P)-binding domain"/>
    <property type="match status" value="1"/>
</dbReference>
<proteinExistence type="inferred from homology"/>
<dbReference type="Gene3D" id="3.50.50.60">
    <property type="entry name" value="FAD/NAD(P)-binding domain"/>
    <property type="match status" value="2"/>
</dbReference>
<name>Q1N3Z9_9GAMM</name>
<evidence type="ECO:0000256" key="7">
    <source>
        <dbReference type="ARBA" id="ARBA00023002"/>
    </source>
</evidence>
<dbReference type="InterPro" id="IPR036188">
    <property type="entry name" value="FAD/NAD-bd_sf"/>
</dbReference>
<evidence type="ECO:0000259" key="10">
    <source>
        <dbReference type="Pfam" id="PF18113"/>
    </source>
</evidence>
<dbReference type="AlphaFoldDB" id="Q1N3Z9"/>
<dbReference type="PANTHER" id="PTHR43429">
    <property type="entry name" value="PYRIDINE NUCLEOTIDE-DISULFIDE OXIDOREDUCTASE DOMAIN-CONTAINING"/>
    <property type="match status" value="1"/>
</dbReference>
<evidence type="ECO:0000256" key="4">
    <source>
        <dbReference type="ARBA" id="ARBA00022490"/>
    </source>
</evidence>
<keyword evidence="8" id="KW-0520">NAD</keyword>
<gene>
    <name evidence="11" type="ORF">RED65_15257</name>
</gene>
<evidence type="ECO:0000256" key="8">
    <source>
        <dbReference type="ARBA" id="ARBA00023027"/>
    </source>
</evidence>
<dbReference type="GO" id="GO:0005737">
    <property type="term" value="C:cytoplasm"/>
    <property type="evidence" value="ECO:0007669"/>
    <property type="project" value="UniProtKB-SubCell"/>
</dbReference>
<evidence type="ECO:0000313" key="11">
    <source>
        <dbReference type="EMBL" id="EAT13066.1"/>
    </source>
</evidence>
<dbReference type="Gene3D" id="3.30.390.120">
    <property type="match status" value="1"/>
</dbReference>
<dbReference type="PANTHER" id="PTHR43429:SF3">
    <property type="entry name" value="NITRITE REDUCTASE [NAD(P)H]"/>
    <property type="match status" value="1"/>
</dbReference>
<dbReference type="InterPro" id="IPR041364">
    <property type="entry name" value="Rbx-bd"/>
</dbReference>
<protein>
    <submittedName>
        <fullName evidence="11">Rubredoxin reductase</fullName>
    </submittedName>
</protein>
<comment type="subcellular location">
    <subcellularLocation>
        <location evidence="2">Cytoplasm</location>
    </subcellularLocation>
</comment>
<dbReference type="RefSeq" id="WP_007018137.1">
    <property type="nucleotide sequence ID" value="NZ_CH724115.1"/>
</dbReference>
<keyword evidence="6" id="KW-0274">FAD</keyword>
<keyword evidence="4" id="KW-0963">Cytoplasm</keyword>
<feature type="domain" description="FAD/NAD(P)-binding" evidence="9">
    <location>
        <begin position="5"/>
        <end position="275"/>
    </location>
</feature>
<keyword evidence="7" id="KW-0560">Oxidoreductase</keyword>
<organism evidence="11 12">
    <name type="scientific">Bermanella marisrubri</name>
    <dbReference type="NCBI Taxonomy" id="207949"/>
    <lineage>
        <taxon>Bacteria</taxon>
        <taxon>Pseudomonadati</taxon>
        <taxon>Pseudomonadota</taxon>
        <taxon>Gammaproteobacteria</taxon>
        <taxon>Oceanospirillales</taxon>
        <taxon>Oceanospirillaceae</taxon>
        <taxon>Bermanella</taxon>
    </lineage>
</organism>
<accession>Q1N3Z9</accession>
<dbReference type="InterPro" id="IPR050260">
    <property type="entry name" value="FAD-bd_OxRdtase"/>
</dbReference>
<keyword evidence="5" id="KW-0285">Flavoprotein</keyword>
<dbReference type="Proteomes" id="UP000004263">
    <property type="component" value="Unassembled WGS sequence"/>
</dbReference>
<comment type="caution">
    <text evidence="11">The sequence shown here is derived from an EMBL/GenBank/DDBJ whole genome shotgun (WGS) entry which is preliminary data.</text>
</comment>
<evidence type="ECO:0000256" key="3">
    <source>
        <dbReference type="ARBA" id="ARBA00006442"/>
    </source>
</evidence>
<evidence type="ECO:0000256" key="1">
    <source>
        <dbReference type="ARBA" id="ARBA00001974"/>
    </source>
</evidence>
<dbReference type="PRINTS" id="PR00411">
    <property type="entry name" value="PNDRDTASEI"/>
</dbReference>
<evidence type="ECO:0000259" key="9">
    <source>
        <dbReference type="Pfam" id="PF07992"/>
    </source>
</evidence>